<dbReference type="AlphaFoldDB" id="A0A0C2XA35"/>
<feature type="region of interest" description="Disordered" evidence="1">
    <location>
        <begin position="44"/>
        <end position="67"/>
    </location>
</feature>
<evidence type="ECO:0000256" key="1">
    <source>
        <dbReference type="SAM" id="MobiDB-lite"/>
    </source>
</evidence>
<dbReference type="OrthoDB" id="10261524at2759"/>
<dbReference type="CDD" id="cd22849">
    <property type="entry name" value="NuzM"/>
    <property type="match status" value="1"/>
</dbReference>
<dbReference type="Proteomes" id="UP000054549">
    <property type="component" value="Unassembled WGS sequence"/>
</dbReference>
<evidence type="ECO:0000313" key="3">
    <source>
        <dbReference type="Proteomes" id="UP000054549"/>
    </source>
</evidence>
<feature type="region of interest" description="Disordered" evidence="1">
    <location>
        <begin position="136"/>
        <end position="173"/>
    </location>
</feature>
<name>A0A0C2XA35_AMAMK</name>
<dbReference type="InterPro" id="IPR016813">
    <property type="entry name" value="NADH_Ub_cplx-1_21kDa"/>
</dbReference>
<sequence length="173" mass="19104">MAAKKAADSTLYHLSEKGFWKNLRQVLSVNPSISSGLPIATLNRYPQPASRPEKYSYPASKASDPAENPYWKRDVRRAYPQLSVVSQAELSVLLISHSDLNTAATPAQDPVPPAVSQPLELSDAITAITQSAKVYSESRLPPSLPTPHKRWAPKLSQDAPHEPHSYFPMSLYQ</sequence>
<accession>A0A0C2XA35</accession>
<reference evidence="2 3" key="1">
    <citation type="submission" date="2014-04" db="EMBL/GenBank/DDBJ databases">
        <title>Evolutionary Origins and Diversification of the Mycorrhizal Mutualists.</title>
        <authorList>
            <consortium name="DOE Joint Genome Institute"/>
            <consortium name="Mycorrhizal Genomics Consortium"/>
            <person name="Kohler A."/>
            <person name="Kuo A."/>
            <person name="Nagy L.G."/>
            <person name="Floudas D."/>
            <person name="Copeland A."/>
            <person name="Barry K.W."/>
            <person name="Cichocki N."/>
            <person name="Veneault-Fourrey C."/>
            <person name="LaButti K."/>
            <person name="Lindquist E.A."/>
            <person name="Lipzen A."/>
            <person name="Lundell T."/>
            <person name="Morin E."/>
            <person name="Murat C."/>
            <person name="Riley R."/>
            <person name="Ohm R."/>
            <person name="Sun H."/>
            <person name="Tunlid A."/>
            <person name="Henrissat B."/>
            <person name="Grigoriev I.V."/>
            <person name="Hibbett D.S."/>
            <person name="Martin F."/>
        </authorList>
    </citation>
    <scope>NUCLEOTIDE SEQUENCE [LARGE SCALE GENOMIC DNA]</scope>
    <source>
        <strain evidence="2 3">Koide BX008</strain>
    </source>
</reference>
<dbReference type="HOGENOM" id="CLU_081626_2_1_1"/>
<dbReference type="PANTHER" id="PTHR37325:SF1">
    <property type="entry name" value="OXIDOREDUCTASE 21 KDA SUBUNIT, PUTATIVE (AFU_ORTHOLOGUE AFUA_4G05910)-RELATED"/>
    <property type="match status" value="1"/>
</dbReference>
<dbReference type="InParanoid" id="A0A0C2XA35"/>
<dbReference type="EMBL" id="KN818237">
    <property type="protein sequence ID" value="KIL66176.1"/>
    <property type="molecule type" value="Genomic_DNA"/>
</dbReference>
<evidence type="ECO:0000313" key="2">
    <source>
        <dbReference type="EMBL" id="KIL66176.1"/>
    </source>
</evidence>
<protein>
    <submittedName>
        <fullName evidence="2">Uncharacterized protein</fullName>
    </submittedName>
</protein>
<organism evidence="2 3">
    <name type="scientific">Amanita muscaria (strain Koide BX008)</name>
    <dbReference type="NCBI Taxonomy" id="946122"/>
    <lineage>
        <taxon>Eukaryota</taxon>
        <taxon>Fungi</taxon>
        <taxon>Dikarya</taxon>
        <taxon>Basidiomycota</taxon>
        <taxon>Agaricomycotina</taxon>
        <taxon>Agaricomycetes</taxon>
        <taxon>Agaricomycetidae</taxon>
        <taxon>Agaricales</taxon>
        <taxon>Pluteineae</taxon>
        <taxon>Amanitaceae</taxon>
        <taxon>Amanita</taxon>
    </lineage>
</organism>
<dbReference type="STRING" id="946122.A0A0C2XA35"/>
<keyword evidence="3" id="KW-1185">Reference proteome</keyword>
<proteinExistence type="predicted"/>
<gene>
    <name evidence="2" type="ORF">M378DRAFT_186014</name>
</gene>
<dbReference type="PANTHER" id="PTHR37325">
    <property type="entry name" value="OXIDOREDUCTASE 21 KDA SUBUNIT, PUTATIVE (AFU_ORTHOLOGUE AFUA_4G05910)-RELATED"/>
    <property type="match status" value="1"/>
</dbReference>